<keyword evidence="3" id="KW-0732">Signal</keyword>
<protein>
    <submittedName>
        <fullName evidence="4">Uncharacterized protein</fullName>
    </submittedName>
</protein>
<keyword evidence="2" id="KW-0472">Membrane</keyword>
<gene>
    <name evidence="4" type="ORF">EVAR_30688_1</name>
</gene>
<dbReference type="STRING" id="151549.A0A4C1VRU0"/>
<dbReference type="Proteomes" id="UP000299102">
    <property type="component" value="Unassembled WGS sequence"/>
</dbReference>
<reference evidence="4 5" key="1">
    <citation type="journal article" date="2019" name="Commun. Biol.">
        <title>The bagworm genome reveals a unique fibroin gene that provides high tensile strength.</title>
        <authorList>
            <person name="Kono N."/>
            <person name="Nakamura H."/>
            <person name="Ohtoshi R."/>
            <person name="Tomita M."/>
            <person name="Numata K."/>
            <person name="Arakawa K."/>
        </authorList>
    </citation>
    <scope>NUCLEOTIDE SEQUENCE [LARGE SCALE GENOMIC DNA]</scope>
</reference>
<dbReference type="InterPro" id="IPR051843">
    <property type="entry name" value="CPA1_transporter"/>
</dbReference>
<keyword evidence="2" id="KW-0812">Transmembrane</keyword>
<accession>A0A4C1VRU0</accession>
<evidence type="ECO:0000313" key="5">
    <source>
        <dbReference type="Proteomes" id="UP000299102"/>
    </source>
</evidence>
<evidence type="ECO:0000256" key="1">
    <source>
        <dbReference type="ARBA" id="ARBA00007367"/>
    </source>
</evidence>
<dbReference type="GO" id="GO:0098662">
    <property type="term" value="P:inorganic cation transmembrane transport"/>
    <property type="evidence" value="ECO:0007669"/>
    <property type="project" value="TreeGrafter"/>
</dbReference>
<dbReference type="AlphaFoldDB" id="A0A4C1VRU0"/>
<sequence length="200" mass="20982">MCLHLGSILASVSPAVVVPTASALAARGLGTERKIAQLVGNAGGLDTAFTEGLFGIISAAVFYPTDITYRIVKNLQEKTFLSFVIVPLDGNTISTIFMAGVLLLTIRFVSYILPVMVKLCNDLPSVIFPINFDAVLAVPLGIALGVSWGVVASAVPERTDGYAAPVRSVLILSGGLLLVYVAGHFGWGGTGEMDRNHFSS</sequence>
<keyword evidence="5" id="KW-1185">Reference proteome</keyword>
<organism evidence="4 5">
    <name type="scientific">Eumeta variegata</name>
    <name type="common">Bagworm moth</name>
    <name type="synonym">Eumeta japonica</name>
    <dbReference type="NCBI Taxonomy" id="151549"/>
    <lineage>
        <taxon>Eukaryota</taxon>
        <taxon>Metazoa</taxon>
        <taxon>Ecdysozoa</taxon>
        <taxon>Arthropoda</taxon>
        <taxon>Hexapoda</taxon>
        <taxon>Insecta</taxon>
        <taxon>Pterygota</taxon>
        <taxon>Neoptera</taxon>
        <taxon>Endopterygota</taxon>
        <taxon>Lepidoptera</taxon>
        <taxon>Glossata</taxon>
        <taxon>Ditrysia</taxon>
        <taxon>Tineoidea</taxon>
        <taxon>Psychidae</taxon>
        <taxon>Oiketicinae</taxon>
        <taxon>Eumeta</taxon>
    </lineage>
</organism>
<feature type="signal peptide" evidence="3">
    <location>
        <begin position="1"/>
        <end position="23"/>
    </location>
</feature>
<feature type="transmembrane region" description="Helical" evidence="2">
    <location>
        <begin position="93"/>
        <end position="114"/>
    </location>
</feature>
<evidence type="ECO:0000256" key="2">
    <source>
        <dbReference type="SAM" id="Phobius"/>
    </source>
</evidence>
<feature type="transmembrane region" description="Helical" evidence="2">
    <location>
        <begin position="134"/>
        <end position="156"/>
    </location>
</feature>
<dbReference type="PANTHER" id="PTHR31102">
    <property type="match status" value="1"/>
</dbReference>
<feature type="transmembrane region" description="Helical" evidence="2">
    <location>
        <begin position="49"/>
        <end position="72"/>
    </location>
</feature>
<dbReference type="PANTHER" id="PTHR31102:SF1">
    <property type="entry name" value="CATION_H+ EXCHANGER DOMAIN-CONTAINING PROTEIN"/>
    <property type="match status" value="1"/>
</dbReference>
<feature type="chain" id="PRO_5020023981" evidence="3">
    <location>
        <begin position="24"/>
        <end position="200"/>
    </location>
</feature>
<comment type="caution">
    <text evidence="4">The sequence shown here is derived from an EMBL/GenBank/DDBJ whole genome shotgun (WGS) entry which is preliminary data.</text>
</comment>
<keyword evidence="2" id="KW-1133">Transmembrane helix</keyword>
<dbReference type="EMBL" id="BGZK01000395">
    <property type="protein sequence ID" value="GBP41250.1"/>
    <property type="molecule type" value="Genomic_DNA"/>
</dbReference>
<evidence type="ECO:0000313" key="4">
    <source>
        <dbReference type="EMBL" id="GBP41250.1"/>
    </source>
</evidence>
<comment type="similarity">
    <text evidence="1">Belongs to the monovalent cation:proton antiporter 1 (CPA1) transporter (TC 2.A.36) family.</text>
</comment>
<name>A0A4C1VRU0_EUMVA</name>
<evidence type="ECO:0000256" key="3">
    <source>
        <dbReference type="SAM" id="SignalP"/>
    </source>
</evidence>
<feature type="transmembrane region" description="Helical" evidence="2">
    <location>
        <begin position="168"/>
        <end position="187"/>
    </location>
</feature>
<proteinExistence type="inferred from homology"/>
<dbReference type="OrthoDB" id="423807at2759"/>